<name>A0A8T3E343_9TELE</name>
<dbReference type="Proteomes" id="UP000829720">
    <property type="component" value="Unassembled WGS sequence"/>
</dbReference>
<keyword evidence="9" id="KW-1185">Reference proteome</keyword>
<dbReference type="GO" id="GO:0000978">
    <property type="term" value="F:RNA polymerase II cis-regulatory region sequence-specific DNA binding"/>
    <property type="evidence" value="ECO:0007669"/>
    <property type="project" value="TreeGrafter"/>
</dbReference>
<dbReference type="OrthoDB" id="8956350at2759"/>
<keyword evidence="3" id="KW-0805">Transcription regulation</keyword>
<dbReference type="GO" id="GO:0016020">
    <property type="term" value="C:membrane"/>
    <property type="evidence" value="ECO:0007669"/>
    <property type="project" value="UniProtKB-SubCell"/>
</dbReference>
<keyword evidence="4" id="KW-0238">DNA-binding</keyword>
<organism evidence="8 9">
    <name type="scientific">Albula goreensis</name>
    <dbReference type="NCBI Taxonomy" id="1534307"/>
    <lineage>
        <taxon>Eukaryota</taxon>
        <taxon>Metazoa</taxon>
        <taxon>Chordata</taxon>
        <taxon>Craniata</taxon>
        <taxon>Vertebrata</taxon>
        <taxon>Euteleostomi</taxon>
        <taxon>Actinopterygii</taxon>
        <taxon>Neopterygii</taxon>
        <taxon>Teleostei</taxon>
        <taxon>Albuliformes</taxon>
        <taxon>Albulidae</taxon>
        <taxon>Albula</taxon>
    </lineage>
</organism>
<dbReference type="EMBL" id="JAERUA010000003">
    <property type="protein sequence ID" value="KAI1902384.1"/>
    <property type="molecule type" value="Genomic_DNA"/>
</dbReference>
<evidence type="ECO:0000256" key="7">
    <source>
        <dbReference type="SAM" id="MobiDB-lite"/>
    </source>
</evidence>
<accession>A0A8T3E343</accession>
<comment type="subcellular location">
    <subcellularLocation>
        <location evidence="1">Membrane</location>
        <topology evidence="1">Single-pass membrane protein</topology>
    </subcellularLocation>
</comment>
<dbReference type="InterPro" id="IPR051882">
    <property type="entry name" value="ATF_bZIP_TF"/>
</dbReference>
<evidence type="ECO:0000256" key="2">
    <source>
        <dbReference type="ARBA" id="ARBA00009050"/>
    </source>
</evidence>
<dbReference type="GO" id="GO:0005634">
    <property type="term" value="C:nucleus"/>
    <property type="evidence" value="ECO:0007669"/>
    <property type="project" value="TreeGrafter"/>
</dbReference>
<dbReference type="PANTHER" id="PTHR46164:SF2">
    <property type="entry name" value="CYCLIC AMP-DEPENDENT TRANSCRIPTION FACTOR ATF-6 BETA"/>
    <property type="match status" value="1"/>
</dbReference>
<keyword evidence="6" id="KW-0539">Nucleus</keyword>
<evidence type="ECO:0000256" key="4">
    <source>
        <dbReference type="ARBA" id="ARBA00023125"/>
    </source>
</evidence>
<evidence type="ECO:0000313" key="9">
    <source>
        <dbReference type="Proteomes" id="UP000829720"/>
    </source>
</evidence>
<sequence length="299" mass="31609">MTTELLSDLDSRFFADNLLTSEDWDACLYQCESMEEGEDAEYGRQLNYNTVFENDLVLTLDPDNPTLPWKQHDDSLLAGDSAVLKDDMSITQSLPVDMLFQVKAEPLSPASSLASDCSSPSLPDSQVAVKGENPPTPPYMYGDVLSPPLGTVQVTVSPPSQPTPQITQQQAALQPQMHGGVEKKAPPTVMPSSSALKASSILSSKLPIQPRPVGMAAVPVTQSPAPAKALLLQGLPTMDQKRPVVLSQSVCLGSAPTAIVKMEPVSPSMNQCASQAAPPPPSPLSQHPLCLGAAAVTSI</sequence>
<evidence type="ECO:0000256" key="1">
    <source>
        <dbReference type="ARBA" id="ARBA00004167"/>
    </source>
</evidence>
<feature type="compositionally biased region" description="Low complexity" evidence="7">
    <location>
        <begin position="155"/>
        <end position="176"/>
    </location>
</feature>
<dbReference type="AlphaFoldDB" id="A0A8T3E343"/>
<dbReference type="PANTHER" id="PTHR46164">
    <property type="entry name" value="ATF6, ISOFORM C"/>
    <property type="match status" value="1"/>
</dbReference>
<comment type="similarity">
    <text evidence="2">Belongs to the bZIP family. ATF subfamily.</text>
</comment>
<comment type="caution">
    <text evidence="8">The sequence shown here is derived from an EMBL/GenBank/DDBJ whole genome shotgun (WGS) entry which is preliminary data.</text>
</comment>
<dbReference type="GO" id="GO:0000981">
    <property type="term" value="F:DNA-binding transcription factor activity, RNA polymerase II-specific"/>
    <property type="evidence" value="ECO:0007669"/>
    <property type="project" value="TreeGrafter"/>
</dbReference>
<evidence type="ECO:0000256" key="5">
    <source>
        <dbReference type="ARBA" id="ARBA00023163"/>
    </source>
</evidence>
<protein>
    <submittedName>
        <fullName evidence="8">Uncharacterized protein</fullName>
    </submittedName>
</protein>
<proteinExistence type="inferred from homology"/>
<dbReference type="GO" id="GO:0030968">
    <property type="term" value="P:endoplasmic reticulum unfolded protein response"/>
    <property type="evidence" value="ECO:0007669"/>
    <property type="project" value="TreeGrafter"/>
</dbReference>
<evidence type="ECO:0000256" key="3">
    <source>
        <dbReference type="ARBA" id="ARBA00023015"/>
    </source>
</evidence>
<evidence type="ECO:0000313" key="8">
    <source>
        <dbReference type="EMBL" id="KAI1902384.1"/>
    </source>
</evidence>
<reference evidence="8" key="1">
    <citation type="submission" date="2021-01" db="EMBL/GenBank/DDBJ databases">
        <authorList>
            <person name="Zahm M."/>
            <person name="Roques C."/>
            <person name="Cabau C."/>
            <person name="Klopp C."/>
            <person name="Donnadieu C."/>
            <person name="Jouanno E."/>
            <person name="Lampietro C."/>
            <person name="Louis A."/>
            <person name="Herpin A."/>
            <person name="Echchiki A."/>
            <person name="Berthelot C."/>
            <person name="Parey E."/>
            <person name="Roest-Crollius H."/>
            <person name="Braasch I."/>
            <person name="Postlethwait J."/>
            <person name="Bobe J."/>
            <person name="Montfort J."/>
            <person name="Bouchez O."/>
            <person name="Begum T."/>
            <person name="Mejri S."/>
            <person name="Adams A."/>
            <person name="Chen W.-J."/>
            <person name="Guiguen Y."/>
        </authorList>
    </citation>
    <scope>NUCLEOTIDE SEQUENCE</scope>
    <source>
        <tissue evidence="8">Blood</tissue>
    </source>
</reference>
<keyword evidence="5" id="KW-0804">Transcription</keyword>
<evidence type="ECO:0000256" key="6">
    <source>
        <dbReference type="ARBA" id="ARBA00023242"/>
    </source>
</evidence>
<gene>
    <name evidence="8" type="ORF">AGOR_G00044210</name>
</gene>
<feature type="region of interest" description="Disordered" evidence="7">
    <location>
        <begin position="155"/>
        <end position="196"/>
    </location>
</feature>